<proteinExistence type="predicted"/>
<dbReference type="AlphaFoldDB" id="A0A0B7C491"/>
<gene>
    <name evidence="1" type="primary">ORF222601</name>
</gene>
<feature type="non-terminal residue" evidence="1">
    <location>
        <position position="85"/>
    </location>
</feature>
<evidence type="ECO:0000313" key="1">
    <source>
        <dbReference type="EMBL" id="CEK99992.1"/>
    </source>
</evidence>
<reference evidence="1" key="1">
    <citation type="submission" date="2014-12" db="EMBL/GenBank/DDBJ databases">
        <title>Insight into the proteome of Arion vulgaris.</title>
        <authorList>
            <person name="Aradska J."/>
            <person name="Bulat T."/>
            <person name="Smidak R."/>
            <person name="Sarate P."/>
            <person name="Gangsoo J."/>
            <person name="Sialana F."/>
            <person name="Bilban M."/>
            <person name="Lubec G."/>
        </authorList>
    </citation>
    <scope>NUCLEOTIDE SEQUENCE</scope>
    <source>
        <tissue evidence="1">Skin</tissue>
    </source>
</reference>
<accession>A0A0B7C491</accession>
<sequence>GFKRPSSYYCNETETSNAKLDLVSTPPLGVTLIGYRKTEPSSVVKLGTFSPDSPDGSMGLTFPGHLEKTYSTSLASIFPTACMNR</sequence>
<dbReference type="EMBL" id="HACG01053121">
    <property type="protein sequence ID" value="CEK99992.1"/>
    <property type="molecule type" value="Transcribed_RNA"/>
</dbReference>
<organism evidence="1">
    <name type="scientific">Arion vulgaris</name>
    <dbReference type="NCBI Taxonomy" id="1028688"/>
    <lineage>
        <taxon>Eukaryota</taxon>
        <taxon>Metazoa</taxon>
        <taxon>Spiralia</taxon>
        <taxon>Lophotrochozoa</taxon>
        <taxon>Mollusca</taxon>
        <taxon>Gastropoda</taxon>
        <taxon>Heterobranchia</taxon>
        <taxon>Euthyneura</taxon>
        <taxon>Panpulmonata</taxon>
        <taxon>Eupulmonata</taxon>
        <taxon>Stylommatophora</taxon>
        <taxon>Helicina</taxon>
        <taxon>Arionoidea</taxon>
        <taxon>Arionidae</taxon>
        <taxon>Arion</taxon>
    </lineage>
</organism>
<protein>
    <submittedName>
        <fullName evidence="1">Uncharacterized protein</fullName>
    </submittedName>
</protein>
<feature type="non-terminal residue" evidence="1">
    <location>
        <position position="1"/>
    </location>
</feature>
<name>A0A0B7C491_9EUPU</name>